<dbReference type="SUPFAM" id="SSF50974">
    <property type="entry name" value="Nitrous oxide reductase, N-terminal domain"/>
    <property type="match status" value="1"/>
</dbReference>
<reference evidence="2 3" key="2">
    <citation type="journal article" date="2011" name="Stand. Genomic Sci.">
        <title>Complete genome sequence of Paludibacter propionicigenes type strain (WB4).</title>
        <authorList>
            <person name="Gronow S."/>
            <person name="Munk C."/>
            <person name="Lapidus A."/>
            <person name="Nolan M."/>
            <person name="Lucas S."/>
            <person name="Hammon N."/>
            <person name="Deshpande S."/>
            <person name="Cheng J.F."/>
            <person name="Tapia R."/>
            <person name="Han C."/>
            <person name="Goodwin L."/>
            <person name="Pitluck S."/>
            <person name="Liolios K."/>
            <person name="Ivanova N."/>
            <person name="Mavromatis K."/>
            <person name="Mikhailova N."/>
            <person name="Pati A."/>
            <person name="Chen A."/>
            <person name="Palaniappan K."/>
            <person name="Land M."/>
            <person name="Hauser L."/>
            <person name="Chang Y.J."/>
            <person name="Jeffries C.D."/>
            <person name="Brambilla E."/>
            <person name="Rohde M."/>
            <person name="Goker M."/>
            <person name="Detter J.C."/>
            <person name="Woyke T."/>
            <person name="Bristow J."/>
            <person name="Eisen J.A."/>
            <person name="Markowitz V."/>
            <person name="Hugenholtz P."/>
            <person name="Kyrpides N.C."/>
            <person name="Klenk H.P."/>
        </authorList>
    </citation>
    <scope>NUCLEOTIDE SEQUENCE [LARGE SCALE GENOMIC DNA]</scope>
    <source>
        <strain evidence="3">DSM 17365 / JCM 13257 / WB4</strain>
    </source>
</reference>
<sequence>MKTTKIITALLLAVLCTPTFTSCSSKDEVEKVSSPSSPRSLTAANGKVYIVQFDGHVTQLDTTNLSLGQTITVGANPDASVIAGNKLYVANTGGMAAVMDSTISVIDLSTFKETKKIKVNLNPAGIKADSYGDVYVVSNGDYKNIPGKFQRIEAGTDKVTDINVKAKNFDIVGDNAYISNFEYDANWAAANKTIAIYDVKNEKLVSANIISTEIAKTPYCIDVNPVTKDIYLGVTDYTNNGKMYSFKEDGTYNFEFTTGINPSKTIFSKDNKSLIVLNEGKYEANNAGLSFFDLTTKTSTDNYFLAKNNRALGDTGQDMIRYGSKIYIAVYKSSIIEVINAVTGISIKTIPMVTLTDKVAK</sequence>
<dbReference type="InterPro" id="IPR051200">
    <property type="entry name" value="Host-pathogen_enzymatic-act"/>
</dbReference>
<dbReference type="HOGENOM" id="CLU_766922_0_0_10"/>
<dbReference type="PANTHER" id="PTHR47197:SF3">
    <property type="entry name" value="DIHYDRO-HEME D1 DEHYDROGENASE"/>
    <property type="match status" value="1"/>
</dbReference>
<dbReference type="RefSeq" id="WP_013444311.1">
    <property type="nucleotide sequence ID" value="NC_014734.1"/>
</dbReference>
<evidence type="ECO:0000256" key="1">
    <source>
        <dbReference type="SAM" id="SignalP"/>
    </source>
</evidence>
<proteinExistence type="predicted"/>
<dbReference type="PANTHER" id="PTHR47197">
    <property type="entry name" value="PROTEIN NIRF"/>
    <property type="match status" value="1"/>
</dbReference>
<dbReference type="InterPro" id="IPR015943">
    <property type="entry name" value="WD40/YVTN_repeat-like_dom_sf"/>
</dbReference>
<dbReference type="KEGG" id="ppn:Palpr_0788"/>
<evidence type="ECO:0000313" key="3">
    <source>
        <dbReference type="Proteomes" id="UP000008718"/>
    </source>
</evidence>
<protein>
    <submittedName>
        <fullName evidence="2">Uncharacterized protein</fullName>
    </submittedName>
</protein>
<organism evidence="2 3">
    <name type="scientific">Paludibacter propionicigenes (strain DSM 17365 / JCM 13257 / WB4)</name>
    <dbReference type="NCBI Taxonomy" id="694427"/>
    <lineage>
        <taxon>Bacteria</taxon>
        <taxon>Pseudomonadati</taxon>
        <taxon>Bacteroidota</taxon>
        <taxon>Bacteroidia</taxon>
        <taxon>Bacteroidales</taxon>
        <taxon>Paludibacteraceae</taxon>
        <taxon>Paludibacter</taxon>
    </lineage>
</organism>
<dbReference type="InterPro" id="IPR011045">
    <property type="entry name" value="N2O_reductase_N"/>
</dbReference>
<dbReference type="STRING" id="694427.Palpr_0788"/>
<reference key="1">
    <citation type="submission" date="2010-11" db="EMBL/GenBank/DDBJ databases">
        <title>The complete genome of Paludibacter propionicigenes DSM 17365.</title>
        <authorList>
            <consortium name="US DOE Joint Genome Institute (JGI-PGF)"/>
            <person name="Lucas S."/>
            <person name="Copeland A."/>
            <person name="Lapidus A."/>
            <person name="Bruce D."/>
            <person name="Goodwin L."/>
            <person name="Pitluck S."/>
            <person name="Kyrpides N."/>
            <person name="Mavromatis K."/>
            <person name="Ivanova N."/>
            <person name="Munk A.C."/>
            <person name="Brettin T."/>
            <person name="Detter J.C."/>
            <person name="Han C."/>
            <person name="Tapia R."/>
            <person name="Land M."/>
            <person name="Hauser L."/>
            <person name="Markowitz V."/>
            <person name="Cheng J.-F."/>
            <person name="Hugenholtz P."/>
            <person name="Woyke T."/>
            <person name="Wu D."/>
            <person name="Gronow S."/>
            <person name="Wellnitz S."/>
            <person name="Brambilla E."/>
            <person name="Klenk H.-P."/>
            <person name="Eisen J.A."/>
        </authorList>
    </citation>
    <scope>NUCLEOTIDE SEQUENCE</scope>
    <source>
        <strain>WB4</strain>
    </source>
</reference>
<feature type="signal peptide" evidence="1">
    <location>
        <begin position="1"/>
        <end position="21"/>
    </location>
</feature>
<keyword evidence="1" id="KW-0732">Signal</keyword>
<dbReference type="PROSITE" id="PS51257">
    <property type="entry name" value="PROKAR_LIPOPROTEIN"/>
    <property type="match status" value="1"/>
</dbReference>
<name>E4T2J8_PALPW</name>
<accession>E4T2J8</accession>
<dbReference type="Proteomes" id="UP000008718">
    <property type="component" value="Chromosome"/>
</dbReference>
<gene>
    <name evidence="2" type="ordered locus">Palpr_0788</name>
</gene>
<dbReference type="eggNOG" id="COG3391">
    <property type="taxonomic scope" value="Bacteria"/>
</dbReference>
<dbReference type="EMBL" id="CP002345">
    <property type="protein sequence ID" value="ADQ78942.1"/>
    <property type="molecule type" value="Genomic_DNA"/>
</dbReference>
<evidence type="ECO:0000313" key="2">
    <source>
        <dbReference type="EMBL" id="ADQ78942.1"/>
    </source>
</evidence>
<keyword evidence="3" id="KW-1185">Reference proteome</keyword>
<dbReference type="OrthoDB" id="792648at2"/>
<dbReference type="Gene3D" id="2.130.10.10">
    <property type="entry name" value="YVTN repeat-like/Quinoprotein amine dehydrogenase"/>
    <property type="match status" value="2"/>
</dbReference>
<feature type="chain" id="PRO_5003186800" evidence="1">
    <location>
        <begin position="22"/>
        <end position="361"/>
    </location>
</feature>
<dbReference type="AlphaFoldDB" id="E4T2J8"/>